<feature type="compositionally biased region" description="Polar residues" evidence="1">
    <location>
        <begin position="16"/>
        <end position="28"/>
    </location>
</feature>
<accession>A0A7I7WZ40</accession>
<organism evidence="2 3">
    <name type="scientific">Mycolicibacter hiberniae</name>
    <dbReference type="NCBI Taxonomy" id="29314"/>
    <lineage>
        <taxon>Bacteria</taxon>
        <taxon>Bacillati</taxon>
        <taxon>Actinomycetota</taxon>
        <taxon>Actinomycetes</taxon>
        <taxon>Mycobacteriales</taxon>
        <taxon>Mycobacteriaceae</taxon>
        <taxon>Mycolicibacter</taxon>
    </lineage>
</organism>
<protein>
    <submittedName>
        <fullName evidence="2">Uncharacterized protein</fullName>
    </submittedName>
</protein>
<sequence>MRDEPHALDVAAATRRISQGAPTAATSERVSDNEHAAVDTRHRSCNGVSKDSVSRDLATVSNETVDAPVPISAQRVLMS</sequence>
<gene>
    <name evidence="2" type="ORF">MHIB_12470</name>
</gene>
<evidence type="ECO:0000313" key="3">
    <source>
        <dbReference type="Proteomes" id="UP000467260"/>
    </source>
</evidence>
<evidence type="ECO:0000313" key="2">
    <source>
        <dbReference type="EMBL" id="BBZ22829.1"/>
    </source>
</evidence>
<feature type="compositionally biased region" description="Basic and acidic residues" evidence="1">
    <location>
        <begin position="29"/>
        <end position="42"/>
    </location>
</feature>
<dbReference type="KEGG" id="mhib:MHIB_12470"/>
<keyword evidence="3" id="KW-1185">Reference proteome</keyword>
<dbReference type="Proteomes" id="UP000467260">
    <property type="component" value="Chromosome"/>
</dbReference>
<dbReference type="EMBL" id="AP022609">
    <property type="protein sequence ID" value="BBZ22829.1"/>
    <property type="molecule type" value="Genomic_DNA"/>
</dbReference>
<evidence type="ECO:0000256" key="1">
    <source>
        <dbReference type="SAM" id="MobiDB-lite"/>
    </source>
</evidence>
<dbReference type="AlphaFoldDB" id="A0A7I7WZ40"/>
<proteinExistence type="predicted"/>
<name>A0A7I7WZ40_9MYCO</name>
<feature type="region of interest" description="Disordered" evidence="1">
    <location>
        <begin position="1"/>
        <end position="50"/>
    </location>
</feature>
<reference evidence="2 3" key="1">
    <citation type="journal article" date="2019" name="Emerg. Microbes Infect.">
        <title>Comprehensive subspecies identification of 175 nontuberculous mycobacteria species based on 7547 genomic profiles.</title>
        <authorList>
            <person name="Matsumoto Y."/>
            <person name="Kinjo T."/>
            <person name="Motooka D."/>
            <person name="Nabeya D."/>
            <person name="Jung N."/>
            <person name="Uechi K."/>
            <person name="Horii T."/>
            <person name="Iida T."/>
            <person name="Fujita J."/>
            <person name="Nakamura S."/>
        </authorList>
    </citation>
    <scope>NUCLEOTIDE SEQUENCE [LARGE SCALE GENOMIC DNA]</scope>
    <source>
        <strain evidence="2 3">JCM 13571</strain>
    </source>
</reference>